<feature type="transmembrane region" description="Helical" evidence="2">
    <location>
        <begin position="25"/>
        <end position="45"/>
    </location>
</feature>
<organism evidence="3">
    <name type="scientific">Staphylococcus aureus</name>
    <dbReference type="NCBI Taxonomy" id="1280"/>
    <lineage>
        <taxon>Bacteria</taxon>
        <taxon>Bacillati</taxon>
        <taxon>Bacillota</taxon>
        <taxon>Bacilli</taxon>
        <taxon>Bacillales</taxon>
        <taxon>Staphylococcaceae</taxon>
        <taxon>Staphylococcus</taxon>
    </lineage>
</organism>
<evidence type="ECO:0000256" key="1">
    <source>
        <dbReference type="SAM" id="Coils"/>
    </source>
</evidence>
<dbReference type="EMBL" id="AB373032">
    <property type="protein sequence ID" value="BAG71469.1"/>
    <property type="molecule type" value="Genomic_DNA"/>
</dbReference>
<feature type="transmembrane region" description="Helical" evidence="2">
    <location>
        <begin position="131"/>
        <end position="150"/>
    </location>
</feature>
<reference evidence="3" key="1">
    <citation type="journal article" date="2008" name="Antimicrob. Agents Chemother.">
        <title>Novel type of staphylococcal cassette chromosome mec in a methicillin-resistant Staphylococcus aureus strain isolated in Sweden.</title>
        <authorList>
            <person name="Berglund C."/>
            <person name="Ito T."/>
            <person name="Ikeda M."/>
            <person name="Ma X.X."/>
            <person name="Soderquist B."/>
            <person name="Hiramatsu K."/>
        </authorList>
    </citation>
    <scope>NUCLEOTIDE SEQUENCE</scope>
    <source>
        <strain evidence="3">JCSC6082</strain>
    </source>
</reference>
<keyword evidence="1" id="KW-0175">Coiled coil</keyword>
<keyword evidence="2" id="KW-0812">Transmembrane</keyword>
<reference evidence="4 5" key="2">
    <citation type="submission" date="2020-06" db="EMBL/GenBank/DDBJ databases">
        <authorList>
            <consortium name="Pathogen Informatics"/>
        </authorList>
    </citation>
    <scope>NUCLEOTIDE SEQUENCE [LARGE SCALE GENOMIC DNA]</scope>
    <source>
        <strain evidence="4 5">MOS114</strain>
    </source>
</reference>
<dbReference type="AlphaFoldDB" id="B5MF50"/>
<keyword evidence="2" id="KW-0472">Membrane</keyword>
<evidence type="ECO:0000313" key="4">
    <source>
        <dbReference type="EMBL" id="CAC8225102.1"/>
    </source>
</evidence>
<accession>B5MF50</accession>
<evidence type="ECO:0000313" key="5">
    <source>
        <dbReference type="Proteomes" id="UP000507402"/>
    </source>
</evidence>
<gene>
    <name evidence="4" type="ORF">SAMEA70153168_00927</name>
</gene>
<evidence type="ECO:0000256" key="2">
    <source>
        <dbReference type="SAM" id="Phobius"/>
    </source>
</evidence>
<feature type="transmembrane region" description="Helical" evidence="2">
    <location>
        <begin position="51"/>
        <end position="70"/>
    </location>
</feature>
<sequence>MSDKSYAISKDIFKKYKNIYRLDKWTILLIITLLISVITNFINFYTNRHFISIYIISLLLSIISFIFIYIKSKSYKNKISHYKVDEEMSIIFIAHNIKTEKQLLILKEEIENELNKISESFSLHKKRIGRLFFYIFWIPTGFLFAYYFNISNEVLKFDTLIEIITGMFTIFSQLFFLYTIIFSFANPLIDILASDRNKYRKTLDYIYDYLYYINK</sequence>
<protein>
    <submittedName>
        <fullName evidence="3">Membrane protein homologue</fullName>
    </submittedName>
</protein>
<name>B5MF50_STAAU</name>
<feature type="transmembrane region" description="Helical" evidence="2">
    <location>
        <begin position="170"/>
        <end position="193"/>
    </location>
</feature>
<feature type="coiled-coil region" evidence="1">
    <location>
        <begin position="96"/>
        <end position="127"/>
    </location>
</feature>
<dbReference type="EMBL" id="CAIIGN010000002">
    <property type="protein sequence ID" value="CAC8225102.1"/>
    <property type="molecule type" value="Genomic_DNA"/>
</dbReference>
<proteinExistence type="predicted"/>
<dbReference type="Proteomes" id="UP000507402">
    <property type="component" value="Unassembled WGS sequence"/>
</dbReference>
<keyword evidence="2" id="KW-1133">Transmembrane helix</keyword>
<evidence type="ECO:0000313" key="3">
    <source>
        <dbReference type="EMBL" id="BAG71469.1"/>
    </source>
</evidence>
<dbReference type="RefSeq" id="WP_002469137.1">
    <property type="nucleotide sequence ID" value="NZ_FGKK01000003.1"/>
</dbReference>